<accession>A0A0A9GD11</accession>
<proteinExistence type="predicted"/>
<dbReference type="EMBL" id="GBRH01174936">
    <property type="protein sequence ID" value="JAE22960.1"/>
    <property type="molecule type" value="Transcribed_RNA"/>
</dbReference>
<name>A0A0A9GD11_ARUDO</name>
<protein>
    <submittedName>
        <fullName evidence="1">Uncharacterized protein</fullName>
    </submittedName>
</protein>
<sequence length="80" mass="8670">MALDSALTLHRNCTFTAAYYTVEAVDSNKYPIQTYIGSAVAKGVASGLSIYNNITEEKLLLASWRDGALALFYSGSSRDI</sequence>
<dbReference type="AlphaFoldDB" id="A0A0A9GD11"/>
<evidence type="ECO:0000313" key="1">
    <source>
        <dbReference type="EMBL" id="JAE22960.1"/>
    </source>
</evidence>
<organism evidence="1">
    <name type="scientific">Arundo donax</name>
    <name type="common">Giant reed</name>
    <name type="synonym">Donax arundinaceus</name>
    <dbReference type="NCBI Taxonomy" id="35708"/>
    <lineage>
        <taxon>Eukaryota</taxon>
        <taxon>Viridiplantae</taxon>
        <taxon>Streptophyta</taxon>
        <taxon>Embryophyta</taxon>
        <taxon>Tracheophyta</taxon>
        <taxon>Spermatophyta</taxon>
        <taxon>Magnoliopsida</taxon>
        <taxon>Liliopsida</taxon>
        <taxon>Poales</taxon>
        <taxon>Poaceae</taxon>
        <taxon>PACMAD clade</taxon>
        <taxon>Arundinoideae</taxon>
        <taxon>Arundineae</taxon>
        <taxon>Arundo</taxon>
    </lineage>
</organism>
<reference evidence="1" key="1">
    <citation type="submission" date="2014-09" db="EMBL/GenBank/DDBJ databases">
        <authorList>
            <person name="Magalhaes I.L.F."/>
            <person name="Oliveira U."/>
            <person name="Santos F.R."/>
            <person name="Vidigal T.H.D.A."/>
            <person name="Brescovit A.D."/>
            <person name="Santos A.J."/>
        </authorList>
    </citation>
    <scope>NUCLEOTIDE SEQUENCE</scope>
    <source>
        <tissue evidence="1">Shoot tissue taken approximately 20 cm above the soil surface</tissue>
    </source>
</reference>
<reference evidence="1" key="2">
    <citation type="journal article" date="2015" name="Data Brief">
        <title>Shoot transcriptome of the giant reed, Arundo donax.</title>
        <authorList>
            <person name="Barrero R.A."/>
            <person name="Guerrero F.D."/>
            <person name="Moolhuijzen P."/>
            <person name="Goolsby J.A."/>
            <person name="Tidwell J."/>
            <person name="Bellgard S.E."/>
            <person name="Bellgard M.I."/>
        </authorList>
    </citation>
    <scope>NUCLEOTIDE SEQUENCE</scope>
    <source>
        <tissue evidence="1">Shoot tissue taken approximately 20 cm above the soil surface</tissue>
    </source>
</reference>